<evidence type="ECO:0000313" key="1">
    <source>
        <dbReference type="EMBL" id="MBY83587.1"/>
    </source>
</evidence>
<name>A0A2S2R0P0_9HEMI</name>
<organism evidence="1">
    <name type="scientific">Sipha flava</name>
    <name type="common">yellow sugarcane aphid</name>
    <dbReference type="NCBI Taxonomy" id="143950"/>
    <lineage>
        <taxon>Eukaryota</taxon>
        <taxon>Metazoa</taxon>
        <taxon>Ecdysozoa</taxon>
        <taxon>Arthropoda</taxon>
        <taxon>Hexapoda</taxon>
        <taxon>Insecta</taxon>
        <taxon>Pterygota</taxon>
        <taxon>Neoptera</taxon>
        <taxon>Paraneoptera</taxon>
        <taxon>Hemiptera</taxon>
        <taxon>Sternorrhyncha</taxon>
        <taxon>Aphidomorpha</taxon>
        <taxon>Aphidoidea</taxon>
        <taxon>Aphididae</taxon>
        <taxon>Sipha</taxon>
    </lineage>
</organism>
<gene>
    <name evidence="1" type="ORF">g.68589</name>
</gene>
<dbReference type="EMBL" id="GGMS01014384">
    <property type="protein sequence ID" value="MBY83587.1"/>
    <property type="molecule type" value="Transcribed_RNA"/>
</dbReference>
<accession>A0A2S2R0P0</accession>
<proteinExistence type="predicted"/>
<sequence length="110" mass="13289">MLLSKALDKCKHYNKIITVKNLQWNILNVLQLLCKFYFYFLQIPIENNYLRLLIYILIIIKKKDNQVIISCINAKCVFRLVFCENFLPHTLQRNVRLPPHSYNQCLLREF</sequence>
<protein>
    <submittedName>
        <fullName evidence="1">Uncharacterized protein</fullName>
    </submittedName>
</protein>
<reference evidence="1" key="1">
    <citation type="submission" date="2018-04" db="EMBL/GenBank/DDBJ databases">
        <title>Transcriptome assembly of Sipha flava.</title>
        <authorList>
            <person name="Scully E.D."/>
            <person name="Geib S.M."/>
            <person name="Palmer N.A."/>
            <person name="Koch K."/>
            <person name="Bradshaw J."/>
            <person name="Heng-Moss T."/>
            <person name="Sarath G."/>
        </authorList>
    </citation>
    <scope>NUCLEOTIDE SEQUENCE</scope>
</reference>
<dbReference type="AlphaFoldDB" id="A0A2S2R0P0"/>